<dbReference type="RefSeq" id="WP_052565687.1">
    <property type="nucleotide sequence ID" value="NZ_JQKF01000007.1"/>
</dbReference>
<evidence type="ECO:0008006" key="3">
    <source>
        <dbReference type="Google" id="ProtNLM"/>
    </source>
</evidence>
<accession>A0A0D8FY32</accession>
<name>A0A0D8FY32_9ACTN</name>
<comment type="caution">
    <text evidence="1">The sequence shown here is derived from an EMBL/GenBank/DDBJ whole genome shotgun (WGS) entry which is preliminary data.</text>
</comment>
<dbReference type="EMBL" id="JXUW01000007">
    <property type="protein sequence ID" value="KJE77187.1"/>
    <property type="molecule type" value="Genomic_DNA"/>
</dbReference>
<proteinExistence type="predicted"/>
<protein>
    <recommendedName>
        <fullName evidence="3">DUF5318 domain-containing protein</fullName>
    </recommendedName>
</protein>
<dbReference type="Proteomes" id="UP000032336">
    <property type="component" value="Unassembled WGS sequence"/>
</dbReference>
<evidence type="ECO:0000313" key="1">
    <source>
        <dbReference type="EMBL" id="KJE77187.1"/>
    </source>
</evidence>
<dbReference type="OrthoDB" id="3531406at2"/>
<dbReference type="InterPro" id="IPR035169">
    <property type="entry name" value="DUF5318"/>
</dbReference>
<gene>
    <name evidence="1" type="ORF">FEAC_11200</name>
</gene>
<evidence type="ECO:0000313" key="2">
    <source>
        <dbReference type="Proteomes" id="UP000032336"/>
    </source>
</evidence>
<dbReference type="AlphaFoldDB" id="A0A0D8FY32"/>
<dbReference type="STRING" id="1121877.FEAC_11200"/>
<organism evidence="1 2">
    <name type="scientific">Ferrimicrobium acidiphilum DSM 19497</name>
    <dbReference type="NCBI Taxonomy" id="1121877"/>
    <lineage>
        <taxon>Bacteria</taxon>
        <taxon>Bacillati</taxon>
        <taxon>Actinomycetota</taxon>
        <taxon>Acidimicrobiia</taxon>
        <taxon>Acidimicrobiales</taxon>
        <taxon>Acidimicrobiaceae</taxon>
        <taxon>Ferrimicrobium</taxon>
    </lineage>
</organism>
<sequence>MGEADPRRSRHSSFDGPALDLRLLRARVLGDLRRGNLTPVDVCDADRRLLDAATSFGIALRDACPVCDEAALRHVAYGFGKGLPASGQVVGGLLNDSSMLEVTDLSMCIVEVCTACRWNFLIERRFRR</sequence>
<dbReference type="eggNOG" id="ENOG50332VM">
    <property type="taxonomic scope" value="Bacteria"/>
</dbReference>
<dbReference type="Pfam" id="PF17249">
    <property type="entry name" value="DUF5318"/>
    <property type="match status" value="1"/>
</dbReference>
<keyword evidence="2" id="KW-1185">Reference proteome</keyword>
<reference evidence="1 2" key="1">
    <citation type="submission" date="2015-01" db="EMBL/GenBank/DDBJ databases">
        <title>Draft genome of the acidophilic iron oxidizer Ferrimicrobium acidiphilum strain T23.</title>
        <authorList>
            <person name="Poehlein A."/>
            <person name="Eisen S."/>
            <person name="Schloemann M."/>
            <person name="Johnson B.D."/>
            <person name="Daniel R."/>
            <person name="Muehling M."/>
        </authorList>
    </citation>
    <scope>NUCLEOTIDE SEQUENCE [LARGE SCALE GENOMIC DNA]</scope>
    <source>
        <strain evidence="1 2">T23</strain>
    </source>
</reference>
<dbReference type="GeneID" id="78372355"/>